<reference evidence="7 9" key="1">
    <citation type="journal article" date="2015" name="PLoS ONE">
        <title>Genomic analysis reveals the molecular basis for capsule loss in the group B streptococcus population.</title>
        <authorList>
            <consortium name="DEVANI Consortium"/>
            <person name="Rosini R."/>
            <person name="Campisi E."/>
            <person name="De Chiara M."/>
            <person name="Tettelin H."/>
            <person name="Rinaudo D."/>
            <person name="Toniolo C."/>
            <person name="Metruccio M."/>
            <person name="Guidotti S."/>
            <person name="Sorensen U.B."/>
            <person name="Kilian M."/>
            <person name="Ramirez M."/>
            <person name="Janulczyk R."/>
            <person name="Donati C."/>
            <person name="Grandi G."/>
            <person name="Margarit I."/>
        </authorList>
    </citation>
    <scope>NUCLEOTIDE SEQUENCE [LARGE SCALE GENOMIC DNA]</scope>
    <source>
        <strain evidence="7 9">DK-B-USS-215</strain>
    </source>
</reference>
<dbReference type="InterPro" id="IPR002942">
    <property type="entry name" value="S4_RNA-bd"/>
</dbReference>
<evidence type="ECO:0000259" key="6">
    <source>
        <dbReference type="SMART" id="SM00363"/>
    </source>
</evidence>
<evidence type="ECO:0000313" key="7">
    <source>
        <dbReference type="EMBL" id="KLL39192.1"/>
    </source>
</evidence>
<dbReference type="FunFam" id="3.30.70.1560:FF:000001">
    <property type="entry name" value="Pseudouridine synthase"/>
    <property type="match status" value="1"/>
</dbReference>
<dbReference type="SMART" id="SM00363">
    <property type="entry name" value="S4"/>
    <property type="match status" value="1"/>
</dbReference>
<dbReference type="InterPro" id="IPR006145">
    <property type="entry name" value="PsdUridine_synth_RsuA/RluA"/>
</dbReference>
<dbReference type="EMBL" id="UHEQ01000004">
    <property type="protein sequence ID" value="SUN14837.1"/>
    <property type="molecule type" value="Genomic_DNA"/>
</dbReference>
<dbReference type="InterPro" id="IPR018496">
    <property type="entry name" value="PsdUridine_synth_RsuA/RluB_CS"/>
</dbReference>
<protein>
    <recommendedName>
        <fullName evidence="5">Pseudouridine synthase</fullName>
        <ecNumber evidence="5">5.4.99.-</ecNumber>
    </recommendedName>
</protein>
<dbReference type="InterPro" id="IPR020094">
    <property type="entry name" value="TruA/RsuA/RluB/E/F_N"/>
</dbReference>
<dbReference type="GO" id="GO:0003723">
    <property type="term" value="F:RNA binding"/>
    <property type="evidence" value="ECO:0007669"/>
    <property type="project" value="UniProtKB-KW"/>
</dbReference>
<feature type="domain" description="RNA-binding S4" evidence="6">
    <location>
        <begin position="1"/>
        <end position="62"/>
    </location>
</feature>
<evidence type="ECO:0000256" key="4">
    <source>
        <dbReference type="PROSITE-ProRule" id="PRU00182"/>
    </source>
</evidence>
<dbReference type="Pfam" id="PF00849">
    <property type="entry name" value="PseudoU_synth_2"/>
    <property type="match status" value="1"/>
</dbReference>
<dbReference type="EMBL" id="LBKL01000062">
    <property type="protein sequence ID" value="KLL39192.1"/>
    <property type="molecule type" value="Genomic_DNA"/>
</dbReference>
<dbReference type="PROSITE" id="PS50889">
    <property type="entry name" value="S4"/>
    <property type="match status" value="1"/>
</dbReference>
<gene>
    <name evidence="8" type="primary">rluB_3</name>
    <name evidence="8" type="ORF">NCTC8185_02137</name>
    <name evidence="7" type="ORF">WA04_05185</name>
</gene>
<dbReference type="InterPro" id="IPR042092">
    <property type="entry name" value="PsdUridine_s_RsuA/RluB/E/F_cat"/>
</dbReference>
<dbReference type="SUPFAM" id="SSF55120">
    <property type="entry name" value="Pseudouridine synthase"/>
    <property type="match status" value="1"/>
</dbReference>
<dbReference type="GO" id="GO:0005829">
    <property type="term" value="C:cytosol"/>
    <property type="evidence" value="ECO:0007669"/>
    <property type="project" value="UniProtKB-ARBA"/>
</dbReference>
<keyword evidence="3 5" id="KW-0413">Isomerase</keyword>
<dbReference type="EC" id="5.4.99.-" evidence="5"/>
<keyword evidence="8" id="KW-0456">Lyase</keyword>
<evidence type="ECO:0000256" key="1">
    <source>
        <dbReference type="ARBA" id="ARBA00008348"/>
    </source>
</evidence>
<dbReference type="CDD" id="cd02553">
    <property type="entry name" value="PseudoU_synth_RsuA"/>
    <property type="match status" value="1"/>
</dbReference>
<reference evidence="8 10" key="2">
    <citation type="submission" date="2018-06" db="EMBL/GenBank/DDBJ databases">
        <authorList>
            <consortium name="Pathogen Informatics"/>
            <person name="Doyle S."/>
        </authorList>
    </citation>
    <scope>NUCLEOTIDE SEQUENCE [LARGE SCALE GENOMIC DNA]</scope>
    <source>
        <strain evidence="8 10">NCTC8185</strain>
    </source>
</reference>
<dbReference type="GO" id="GO:0016829">
    <property type="term" value="F:lyase activity"/>
    <property type="evidence" value="ECO:0007669"/>
    <property type="project" value="UniProtKB-KW"/>
</dbReference>
<dbReference type="PANTHER" id="PTHR47683">
    <property type="entry name" value="PSEUDOURIDINE SYNTHASE FAMILY PROTEIN-RELATED"/>
    <property type="match status" value="1"/>
</dbReference>
<dbReference type="Proteomes" id="UP000035346">
    <property type="component" value="Unassembled WGS sequence"/>
</dbReference>
<evidence type="ECO:0000256" key="5">
    <source>
        <dbReference type="RuleBase" id="RU003887"/>
    </source>
</evidence>
<evidence type="ECO:0000313" key="8">
    <source>
        <dbReference type="EMBL" id="SUN14837.1"/>
    </source>
</evidence>
<evidence type="ECO:0000313" key="10">
    <source>
        <dbReference type="Proteomes" id="UP000254076"/>
    </source>
</evidence>
<name>A0A076YXV9_STRAG</name>
<dbReference type="PANTHER" id="PTHR47683:SF4">
    <property type="entry name" value="PSEUDOURIDINE SYNTHASE"/>
    <property type="match status" value="1"/>
</dbReference>
<comment type="similarity">
    <text evidence="1 5">Belongs to the pseudouridine synthase RsuA family.</text>
</comment>
<accession>A0A076YXV9</accession>
<dbReference type="SUPFAM" id="SSF55174">
    <property type="entry name" value="Alpha-L RNA-binding motif"/>
    <property type="match status" value="1"/>
</dbReference>
<evidence type="ECO:0000313" key="9">
    <source>
        <dbReference type="Proteomes" id="UP000035346"/>
    </source>
</evidence>
<dbReference type="Gene3D" id="3.10.290.10">
    <property type="entry name" value="RNA-binding S4 domain"/>
    <property type="match status" value="1"/>
</dbReference>
<dbReference type="CDD" id="cd00165">
    <property type="entry name" value="S4"/>
    <property type="match status" value="1"/>
</dbReference>
<organism evidence="8 10">
    <name type="scientific">Streptococcus agalactiae</name>
    <dbReference type="NCBI Taxonomy" id="1311"/>
    <lineage>
        <taxon>Bacteria</taxon>
        <taxon>Bacillati</taxon>
        <taxon>Bacillota</taxon>
        <taxon>Bacilli</taxon>
        <taxon>Lactobacillales</taxon>
        <taxon>Streptococcaceae</taxon>
        <taxon>Streptococcus</taxon>
    </lineage>
</organism>
<dbReference type="NCBIfam" id="TIGR00093">
    <property type="entry name" value="pseudouridine synthase"/>
    <property type="match status" value="1"/>
</dbReference>
<proteinExistence type="inferred from homology"/>
<dbReference type="InterPro" id="IPR020103">
    <property type="entry name" value="PsdUridine_synth_cat_dom_sf"/>
</dbReference>
<dbReference type="InterPro" id="IPR050343">
    <property type="entry name" value="RsuA_PseudoU_synthase"/>
</dbReference>
<dbReference type="RefSeq" id="WP_001234959.1">
    <property type="nucleotide sequence ID" value="NZ_CGHZ01000023.1"/>
</dbReference>
<dbReference type="Proteomes" id="UP000254076">
    <property type="component" value="Unassembled WGS sequence"/>
</dbReference>
<dbReference type="GO" id="GO:0000455">
    <property type="term" value="P:enzyme-directed rRNA pseudouridine synthesis"/>
    <property type="evidence" value="ECO:0007669"/>
    <property type="project" value="UniProtKB-ARBA"/>
</dbReference>
<dbReference type="AlphaFoldDB" id="A0A076YXV9"/>
<dbReference type="Gene3D" id="3.30.70.1560">
    <property type="entry name" value="Alpha-L RNA-binding motif"/>
    <property type="match status" value="1"/>
</dbReference>
<dbReference type="InterPro" id="IPR000748">
    <property type="entry name" value="PsdUridine_synth_RsuA/RluB/E/F"/>
</dbReference>
<keyword evidence="2 4" id="KW-0694">RNA-binding</keyword>
<dbReference type="Pfam" id="PF01479">
    <property type="entry name" value="S4"/>
    <property type="match status" value="1"/>
</dbReference>
<dbReference type="GO" id="GO:0120159">
    <property type="term" value="F:rRNA pseudouridine synthase activity"/>
    <property type="evidence" value="ECO:0007669"/>
    <property type="project" value="UniProtKB-ARBA"/>
</dbReference>
<dbReference type="PROSITE" id="PS01149">
    <property type="entry name" value="PSI_RSU"/>
    <property type="match status" value="1"/>
</dbReference>
<sequence length="239" mass="27182">MRLDKLLGQAGFGSRNQVKKLIRSRQVSVDGQIITKDNVIVDSGLQSIFVGKERVCLKESSYYLLYKPSGVVSAVRDSEHKTVIDLISEKDKVEGLYPIGRLDRDTEGLLIITNNGPLGYRMLHPKHHVAKTYYVEVNGFLERDAITFFEEGVVFDDGTKCKPAELMIDTANNDKSTARITITEGKFHQVKKMFLAYGVKVIYLRRISFGDLRLDMNLKSGQYRRLRDSEAAILKRYLD</sequence>
<comment type="caution">
    <text evidence="8">The sequence shown here is derived from an EMBL/GenBank/DDBJ whole genome shotgun (WGS) entry which is preliminary data.</text>
</comment>
<dbReference type="Gene3D" id="3.30.70.580">
    <property type="entry name" value="Pseudouridine synthase I, catalytic domain, N-terminal subdomain"/>
    <property type="match status" value="1"/>
</dbReference>
<evidence type="ECO:0000256" key="3">
    <source>
        <dbReference type="ARBA" id="ARBA00023235"/>
    </source>
</evidence>
<dbReference type="InterPro" id="IPR036986">
    <property type="entry name" value="S4_RNA-bd_sf"/>
</dbReference>
<evidence type="ECO:0000256" key="2">
    <source>
        <dbReference type="ARBA" id="ARBA00022884"/>
    </source>
</evidence>